<dbReference type="Gene3D" id="3.40.50.300">
    <property type="entry name" value="P-loop containing nucleotide triphosphate hydrolases"/>
    <property type="match status" value="1"/>
</dbReference>
<dbReference type="InterPro" id="IPR006437">
    <property type="entry name" value="Phage_terminase_lsu"/>
</dbReference>
<dbReference type="InterPro" id="IPR035412">
    <property type="entry name" value="Terminase_L_N"/>
</dbReference>
<dbReference type="Gene3D" id="3.30.420.280">
    <property type="match status" value="1"/>
</dbReference>
<proteinExistence type="predicted"/>
<evidence type="ECO:0000313" key="2">
    <source>
        <dbReference type="EMBL" id="KKL27178.1"/>
    </source>
</evidence>
<organism evidence="2">
    <name type="scientific">marine sediment metagenome</name>
    <dbReference type="NCBI Taxonomy" id="412755"/>
    <lineage>
        <taxon>unclassified sequences</taxon>
        <taxon>metagenomes</taxon>
        <taxon>ecological metagenomes</taxon>
    </lineage>
</organism>
<dbReference type="InterPro" id="IPR027417">
    <property type="entry name" value="P-loop_NTPase"/>
</dbReference>
<sequence>MSAVLELELRTPRWALPLIEPMRYKGASGGRSSGKSHFFAEEAVERMVTDPHFRFVCIREIQRSLKFSAKSLVEAKIESLGVGHLFDIKNTEIHRLGGTGIMIFEGMQDHTADSLKSLEGFDVAWVEESHSISKRSLSLLLPTIRKEGSEIWFSWNPDLPSDPVDVFFESEPEGSIRVHATYRDNPFLPGVMLTEALRMQIADVVEYEHVWLGGYFTGGAGRVYSNFLNRPHPEGNICDAVSCDAPGVSHEIYAGIDFNVDPMTAQLAVKVGPECHVFDSIEIEGSNTEEMAAEIKRRHPGRRLVACPDPAGKSRKTSAPVGVTDLTILERAGFVVRSPKAAPPVVDRVNNTQAMLCEAGVDKNGERTETRRLLIHPRAKSLIRGLSGLVYKEGTSQPEKKHNYDHPCDGLGYLLWEVFNVLTPVRRPVVRTLRI</sequence>
<dbReference type="NCBIfam" id="TIGR01547">
    <property type="entry name" value="phage_term_2"/>
    <property type="match status" value="1"/>
</dbReference>
<gene>
    <name evidence="2" type="ORF">LCGC14_2387780</name>
</gene>
<dbReference type="PANTHER" id="PTHR39184:SF1">
    <property type="entry name" value="PBSX PHAGE TERMINASE LARGE SUBUNIT"/>
    <property type="match status" value="1"/>
</dbReference>
<reference evidence="2" key="1">
    <citation type="journal article" date="2015" name="Nature">
        <title>Complex archaea that bridge the gap between prokaryotes and eukaryotes.</title>
        <authorList>
            <person name="Spang A."/>
            <person name="Saw J.H."/>
            <person name="Jorgensen S.L."/>
            <person name="Zaremba-Niedzwiedzka K."/>
            <person name="Martijn J."/>
            <person name="Lind A.E."/>
            <person name="van Eijk R."/>
            <person name="Schleper C."/>
            <person name="Guy L."/>
            <person name="Ettema T.J."/>
        </authorList>
    </citation>
    <scope>NUCLEOTIDE SEQUENCE</scope>
</reference>
<evidence type="ECO:0000259" key="1">
    <source>
        <dbReference type="Pfam" id="PF04466"/>
    </source>
</evidence>
<comment type="caution">
    <text evidence="2">The sequence shown here is derived from an EMBL/GenBank/DDBJ whole genome shotgun (WGS) entry which is preliminary data.</text>
</comment>
<dbReference type="AlphaFoldDB" id="A0A0F9ETM8"/>
<dbReference type="InterPro" id="IPR052380">
    <property type="entry name" value="Viral_DNA_packaging_terminase"/>
</dbReference>
<protein>
    <recommendedName>
        <fullName evidence="1">Phage terminase large subunit N-terminal domain-containing protein</fullName>
    </recommendedName>
</protein>
<dbReference type="EMBL" id="LAZR01035561">
    <property type="protein sequence ID" value="KKL27178.1"/>
    <property type="molecule type" value="Genomic_DNA"/>
</dbReference>
<name>A0A0F9ETM8_9ZZZZ</name>
<accession>A0A0F9ETM8</accession>
<dbReference type="PANTHER" id="PTHR39184">
    <property type="match status" value="1"/>
</dbReference>
<dbReference type="Pfam" id="PF04466">
    <property type="entry name" value="Terminase_3"/>
    <property type="match status" value="1"/>
</dbReference>
<feature type="domain" description="Phage terminase large subunit N-terminal" evidence="1">
    <location>
        <begin position="25"/>
        <end position="213"/>
    </location>
</feature>